<accession>A0ABX9KLH5</accession>
<sequence length="231" mass="26319">MSIKLKHCLTSHATSFNPQSRGFDIAGQFDSLVQPIFPIGMPKLSIYLAFEGLNRDTNFEMRINSPSDELLSSGELPVPRDMFGHGRKVINIEQFVIAERGTYTLDILEKTPSGLKFLMTETLFTTSYPPKRHFQDGEVEAILASKEKIIRTIKSDFKPVDVDTVVKLQLSLDVNEKLEEGHILFPENNILTIEDNEYDLTGLRREMEWMFGRPIPQQQPQNEEGSAEETK</sequence>
<name>A0ABX9KLH5_9FUSO</name>
<evidence type="ECO:0000313" key="1">
    <source>
        <dbReference type="EMBL" id="REI43247.1"/>
    </source>
</evidence>
<dbReference type="Proteomes" id="UP000263486">
    <property type="component" value="Unassembled WGS sequence"/>
</dbReference>
<organism evidence="1 2">
    <name type="scientific">Psychrilyobacter piezotolerans</name>
    <dbReference type="NCBI Taxonomy" id="2293438"/>
    <lineage>
        <taxon>Bacteria</taxon>
        <taxon>Fusobacteriati</taxon>
        <taxon>Fusobacteriota</taxon>
        <taxon>Fusobacteriia</taxon>
        <taxon>Fusobacteriales</taxon>
        <taxon>Fusobacteriaceae</taxon>
        <taxon>Psychrilyobacter</taxon>
    </lineage>
</organism>
<gene>
    <name evidence="1" type="ORF">DYH56_00915</name>
</gene>
<reference evidence="1 2" key="1">
    <citation type="submission" date="2018-08" db="EMBL/GenBank/DDBJ databases">
        <title>Draft genome sequence of Psychrilyobacter sp. strain SD5 isolated from Black Sea water.</title>
        <authorList>
            <person name="Yadav S."/>
            <person name="Villanueva L."/>
            <person name="Damste J.S.S."/>
        </authorList>
    </citation>
    <scope>NUCLEOTIDE SEQUENCE [LARGE SCALE GENOMIC DNA]</scope>
    <source>
        <strain evidence="1 2">SD5</strain>
    </source>
</reference>
<evidence type="ECO:0000313" key="2">
    <source>
        <dbReference type="Proteomes" id="UP000263486"/>
    </source>
</evidence>
<protein>
    <submittedName>
        <fullName evidence="1">Uncharacterized protein</fullName>
    </submittedName>
</protein>
<comment type="caution">
    <text evidence="1">The sequence shown here is derived from an EMBL/GenBank/DDBJ whole genome shotgun (WGS) entry which is preliminary data.</text>
</comment>
<keyword evidence="2" id="KW-1185">Reference proteome</keyword>
<dbReference type="EMBL" id="QUAJ01000001">
    <property type="protein sequence ID" value="REI43247.1"/>
    <property type="molecule type" value="Genomic_DNA"/>
</dbReference>
<proteinExistence type="predicted"/>
<dbReference type="RefSeq" id="WP_114640966.1">
    <property type="nucleotide sequence ID" value="NZ_JAACIO010000001.1"/>
</dbReference>